<dbReference type="OrthoDB" id="2077808at2"/>
<keyword evidence="1" id="KW-0732">Signal</keyword>
<feature type="coiled-coil region" evidence="2">
    <location>
        <begin position="864"/>
        <end position="904"/>
    </location>
</feature>
<evidence type="ECO:0000313" key="3">
    <source>
        <dbReference type="EMBL" id="SFA81200.1"/>
    </source>
</evidence>
<dbReference type="RefSeq" id="WP_090038663.1">
    <property type="nucleotide sequence ID" value="NZ_FOKI01000003.1"/>
</dbReference>
<dbReference type="Gene3D" id="2.60.40.1220">
    <property type="match status" value="3"/>
</dbReference>
<keyword evidence="4" id="KW-1185">Reference proteome</keyword>
<dbReference type="InterPro" id="IPR014755">
    <property type="entry name" value="Cu-Rt/internalin_Ig-like"/>
</dbReference>
<gene>
    <name evidence="3" type="ORF">SAMN04488528_1003113</name>
</gene>
<evidence type="ECO:0000256" key="1">
    <source>
        <dbReference type="ARBA" id="ARBA00022729"/>
    </source>
</evidence>
<keyword evidence="2" id="KW-0175">Coiled coil</keyword>
<protein>
    <submittedName>
        <fullName evidence="3">Uncharacterized protein</fullName>
    </submittedName>
</protein>
<dbReference type="AlphaFoldDB" id="A0A1I0VZ40"/>
<evidence type="ECO:0000313" key="4">
    <source>
        <dbReference type="Proteomes" id="UP000198619"/>
    </source>
</evidence>
<sequence length="925" mass="106036">MKKQEKKLLSIALITTSVSGIVAPLLTAMATVVEDEENATEEQLKSVINEYSIKLEQNPIFANYHRVRYAAERLAKYDEQYANNILNSIAKYDSKVYTEDIINLVDKMSKFAESKEMKIYDDLINNDIPLFENTDKESADYLMSRLDVWGKGVVFEVDPNYSKATDEIIKVNLLREEDKLQEALNQVEVAKEAIKHIVTYNINGEYLERKLKIEEHKVENDIAEKDLYVRKVSLNNGREIEVKFNKGVSESSAEDINNYSFKSINSSSKDINIEDIQLQQDGCTVIIKVKEGLNSNINAMHIASIKNIITNDGKEMKDYYEILNIYDDHAPEVENVKYIDDNRIMVDFSEPINATEDDIYSSVKIKYEKAKIPLSIYAFELDKNKKYFILDLSKTNIDRNDKNYTLEIDGLTDYAGNLLIKYSDDLLIKKDKENPRVNSITSISKNVFRVQFSEKIYDDIFKVMVNGQELVLKKGENLQVINEDDDNVIEGQYDVTLPKSLSGLYNLITIYDYKDLYKNKGDSITKEVYFKEQHPVLKNTTPRLKMTLSKTYQVLTFDKDVNLGEAEEDRIVQVKHTNSDGVTITDNIPLVDKKDLDAKLENNEIGLDITNLEEGKYTFDLQPRNIVDNYNQNIEKISLKFYNSTQYKTGKVINVIPNDPDKQSDEKHKENALNKVIVEFDKEVEDDAKNPNKYTIDNKQVFKKAIFIEDKKHVELTLKKDALSTSGKKNFKVQGINNVKDYDNDIDFKDNTKPKVERVDKIGLNTIRIVMSEDIKKDITINKDDIKIKTDGNNLSNDIKVTGQGTDILFITLSKEDTLTSSRDKVTLEILDDNRICDEEGNNVEVGIIEDVGINLDSLLVEAINKVEDLRNACKEDLAVLENLDKAKKAREAAQKAVDDLENSPDKINLQNEINEQSKIIEEFY</sequence>
<evidence type="ECO:0000256" key="2">
    <source>
        <dbReference type="SAM" id="Coils"/>
    </source>
</evidence>
<dbReference type="EMBL" id="FOKI01000003">
    <property type="protein sequence ID" value="SFA81200.1"/>
    <property type="molecule type" value="Genomic_DNA"/>
</dbReference>
<organism evidence="3 4">
    <name type="scientific">Clostridium frigidicarnis</name>
    <dbReference type="NCBI Taxonomy" id="84698"/>
    <lineage>
        <taxon>Bacteria</taxon>
        <taxon>Bacillati</taxon>
        <taxon>Bacillota</taxon>
        <taxon>Clostridia</taxon>
        <taxon>Eubacteriales</taxon>
        <taxon>Clostridiaceae</taxon>
        <taxon>Clostridium</taxon>
    </lineage>
</organism>
<name>A0A1I0VZ40_9CLOT</name>
<dbReference type="Proteomes" id="UP000198619">
    <property type="component" value="Unassembled WGS sequence"/>
</dbReference>
<accession>A0A1I0VZ40</accession>
<dbReference type="STRING" id="84698.SAMN04488528_1003113"/>
<reference evidence="3 4" key="1">
    <citation type="submission" date="2016-10" db="EMBL/GenBank/DDBJ databases">
        <authorList>
            <person name="de Groot N.N."/>
        </authorList>
    </citation>
    <scope>NUCLEOTIDE SEQUENCE [LARGE SCALE GENOMIC DNA]</scope>
    <source>
        <strain evidence="3 4">DSM 12271</strain>
    </source>
</reference>
<proteinExistence type="predicted"/>